<keyword evidence="4" id="KW-1003">Cell membrane</keyword>
<name>H7EJV5_9SPIR</name>
<evidence type="ECO:0000256" key="7">
    <source>
        <dbReference type="ARBA" id="ARBA00023065"/>
    </source>
</evidence>
<keyword evidence="5 10" id="KW-0812">Transmembrane</keyword>
<dbReference type="InterPro" id="IPR048279">
    <property type="entry name" value="MdtK-like"/>
</dbReference>
<protein>
    <recommendedName>
        <fullName evidence="9">Multidrug-efflux transporter</fullName>
    </recommendedName>
</protein>
<dbReference type="PIRSF" id="PIRSF006603">
    <property type="entry name" value="DinF"/>
    <property type="match status" value="1"/>
</dbReference>
<accession>H7EJV5</accession>
<evidence type="ECO:0000256" key="9">
    <source>
        <dbReference type="ARBA" id="ARBA00031636"/>
    </source>
</evidence>
<keyword evidence="12" id="KW-1185">Reference proteome</keyword>
<feature type="transmembrane region" description="Helical" evidence="10">
    <location>
        <begin position="314"/>
        <end position="336"/>
    </location>
</feature>
<feature type="transmembrane region" description="Helical" evidence="10">
    <location>
        <begin position="419"/>
        <end position="439"/>
    </location>
</feature>
<comment type="subcellular location">
    <subcellularLocation>
        <location evidence="1">Cell membrane</location>
        <topology evidence="1">Multi-pass membrane protein</topology>
    </subcellularLocation>
</comment>
<evidence type="ECO:0000256" key="5">
    <source>
        <dbReference type="ARBA" id="ARBA00022692"/>
    </source>
</evidence>
<keyword evidence="6 10" id="KW-1133">Transmembrane helix</keyword>
<dbReference type="NCBIfam" id="TIGR00797">
    <property type="entry name" value="matE"/>
    <property type="match status" value="1"/>
</dbReference>
<sequence>MKGRMDMVSGPLLGKILAVALPLAATSILQQLFNSADFAVVGRYVGSEALAAVGSNGPIINIIINLFVGMSVGGNVVVATLIGQGKEDELSDAVHTIMAVAVAGGVALIFAGIFLSRLILSWISTPDDVMPLATEYLRIFFCGMPFSTFYNFGSAILRSKGDTKRPLAALIVSGIVNVALNMLLVVVFKMGVAGVALATVAAQAVSATMVCFFMMGEKGAMKFSFRRLSFRKKHLLWMMRVGLPSGVQGMVFSFSNICIQSAINTFGSQAMAGSAAALNYEYYTFFVTSAFSQTAVTFTSQNYGAREFGRCRRVAFLCLVCGTFLTAVEAVAFSVFREFFMGVYTDDPVALDYAVRRTMCVEFFEYMPGIYEIPAGCMRALGVSMLPSVIVLIGSCFLRLLWIRFVFPSNRSWELLLSIYPLTWVITIAAMGIAFFVVMRRRLR</sequence>
<dbReference type="PATRIC" id="fig|907348.3.peg.1150"/>
<dbReference type="GO" id="GO:0005886">
    <property type="term" value="C:plasma membrane"/>
    <property type="evidence" value="ECO:0007669"/>
    <property type="project" value="UniProtKB-SubCell"/>
</dbReference>
<evidence type="ECO:0000256" key="8">
    <source>
        <dbReference type="ARBA" id="ARBA00023136"/>
    </source>
</evidence>
<gene>
    <name evidence="11" type="ORF">TresaDRAFT_1378</name>
</gene>
<feature type="transmembrane region" description="Helical" evidence="10">
    <location>
        <begin position="237"/>
        <end position="263"/>
    </location>
</feature>
<dbReference type="AlphaFoldDB" id="H7EJV5"/>
<keyword evidence="3" id="KW-0050">Antiport</keyword>
<dbReference type="OrthoDB" id="9806302at2"/>
<feature type="transmembrane region" description="Helical" evidence="10">
    <location>
        <begin position="94"/>
        <end position="116"/>
    </location>
</feature>
<feature type="transmembrane region" description="Helical" evidence="10">
    <location>
        <begin position="59"/>
        <end position="82"/>
    </location>
</feature>
<dbReference type="InterPro" id="IPR050222">
    <property type="entry name" value="MATE_MdtK"/>
</dbReference>
<feature type="transmembrane region" description="Helical" evidence="10">
    <location>
        <begin position="283"/>
        <end position="302"/>
    </location>
</feature>
<evidence type="ECO:0000313" key="11">
    <source>
        <dbReference type="EMBL" id="EIC02042.1"/>
    </source>
</evidence>
<dbReference type="GO" id="GO:0015297">
    <property type="term" value="F:antiporter activity"/>
    <property type="evidence" value="ECO:0007669"/>
    <property type="project" value="UniProtKB-KW"/>
</dbReference>
<feature type="transmembrane region" description="Helical" evidence="10">
    <location>
        <begin position="388"/>
        <end position="407"/>
    </location>
</feature>
<dbReference type="Proteomes" id="UP000003571">
    <property type="component" value="Unassembled WGS sequence"/>
</dbReference>
<dbReference type="GO" id="GO:0006811">
    <property type="term" value="P:monoatomic ion transport"/>
    <property type="evidence" value="ECO:0007669"/>
    <property type="project" value="UniProtKB-KW"/>
</dbReference>
<dbReference type="PANTHER" id="PTHR43298:SF2">
    <property type="entry name" value="FMN_FAD EXPORTER YEEO-RELATED"/>
    <property type="match status" value="1"/>
</dbReference>
<evidence type="ECO:0000256" key="2">
    <source>
        <dbReference type="ARBA" id="ARBA00022448"/>
    </source>
</evidence>
<dbReference type="CDD" id="cd13138">
    <property type="entry name" value="MATE_yoeA_like"/>
    <property type="match status" value="1"/>
</dbReference>
<proteinExistence type="predicted"/>
<evidence type="ECO:0000256" key="10">
    <source>
        <dbReference type="SAM" id="Phobius"/>
    </source>
</evidence>
<evidence type="ECO:0000256" key="6">
    <source>
        <dbReference type="ARBA" id="ARBA00022989"/>
    </source>
</evidence>
<comment type="caution">
    <text evidence="11">The sequence shown here is derived from an EMBL/GenBank/DDBJ whole genome shotgun (WGS) entry which is preliminary data.</text>
</comment>
<keyword evidence="8 10" id="KW-0472">Membrane</keyword>
<reference evidence="11 12" key="1">
    <citation type="submission" date="2011-09" db="EMBL/GenBank/DDBJ databases">
        <title>The draft genome of Treponema saccharophilum DSM 2985.</title>
        <authorList>
            <consortium name="US DOE Joint Genome Institute (JGI-PGF)"/>
            <person name="Lucas S."/>
            <person name="Copeland A."/>
            <person name="Lapidus A."/>
            <person name="Glavina del Rio T."/>
            <person name="Dalin E."/>
            <person name="Tice H."/>
            <person name="Bruce D."/>
            <person name="Goodwin L."/>
            <person name="Pitluck S."/>
            <person name="Peters L."/>
            <person name="Kyrpides N."/>
            <person name="Mavromatis K."/>
            <person name="Ivanova N."/>
            <person name="Markowitz V."/>
            <person name="Cheng J.-F."/>
            <person name="Hugenholtz P."/>
            <person name="Woyke T."/>
            <person name="Wu D."/>
            <person name="Gronow S."/>
            <person name="Wellnitz S."/>
            <person name="Brambilla E."/>
            <person name="Klenk H.-P."/>
            <person name="Eisen J.A."/>
        </authorList>
    </citation>
    <scope>NUCLEOTIDE SEQUENCE [LARGE SCALE GENOMIC DNA]</scope>
    <source>
        <strain evidence="11 12">DSM 2985</strain>
    </source>
</reference>
<organism evidence="11 12">
    <name type="scientific">Treponema saccharophilum DSM 2985</name>
    <dbReference type="NCBI Taxonomy" id="907348"/>
    <lineage>
        <taxon>Bacteria</taxon>
        <taxon>Pseudomonadati</taxon>
        <taxon>Spirochaetota</taxon>
        <taxon>Spirochaetia</taxon>
        <taxon>Spirochaetales</taxon>
        <taxon>Treponemataceae</taxon>
        <taxon>Treponema</taxon>
    </lineage>
</organism>
<evidence type="ECO:0000313" key="12">
    <source>
        <dbReference type="Proteomes" id="UP000003571"/>
    </source>
</evidence>
<dbReference type="InterPro" id="IPR002528">
    <property type="entry name" value="MATE_fam"/>
</dbReference>
<feature type="transmembrane region" description="Helical" evidence="10">
    <location>
        <begin position="194"/>
        <end position="216"/>
    </location>
</feature>
<dbReference type="PANTHER" id="PTHR43298">
    <property type="entry name" value="MULTIDRUG RESISTANCE PROTEIN NORM-RELATED"/>
    <property type="match status" value="1"/>
</dbReference>
<keyword evidence="2" id="KW-0813">Transport</keyword>
<dbReference type="GO" id="GO:0042910">
    <property type="term" value="F:xenobiotic transmembrane transporter activity"/>
    <property type="evidence" value="ECO:0007669"/>
    <property type="project" value="InterPro"/>
</dbReference>
<evidence type="ECO:0000256" key="3">
    <source>
        <dbReference type="ARBA" id="ARBA00022449"/>
    </source>
</evidence>
<dbReference type="EMBL" id="AGRW01000043">
    <property type="protein sequence ID" value="EIC02042.1"/>
    <property type="molecule type" value="Genomic_DNA"/>
</dbReference>
<dbReference type="eggNOG" id="COG0534">
    <property type="taxonomic scope" value="Bacteria"/>
</dbReference>
<evidence type="ECO:0000256" key="4">
    <source>
        <dbReference type="ARBA" id="ARBA00022475"/>
    </source>
</evidence>
<keyword evidence="7" id="KW-0406">Ion transport</keyword>
<feature type="transmembrane region" description="Helical" evidence="10">
    <location>
        <begin position="136"/>
        <end position="157"/>
    </location>
</feature>
<evidence type="ECO:0000256" key="1">
    <source>
        <dbReference type="ARBA" id="ARBA00004651"/>
    </source>
</evidence>
<dbReference type="STRING" id="907348.TresaDRAFT_1378"/>
<dbReference type="RefSeq" id="WP_002703675.1">
    <property type="nucleotide sequence ID" value="NZ_AGRW01000043.1"/>
</dbReference>
<dbReference type="Pfam" id="PF01554">
    <property type="entry name" value="MatE"/>
    <property type="match status" value="2"/>
</dbReference>
<feature type="transmembrane region" description="Helical" evidence="10">
    <location>
        <begin position="169"/>
        <end position="188"/>
    </location>
</feature>